<evidence type="ECO:0000313" key="1">
    <source>
        <dbReference type="EMBL" id="CAD6453291.1"/>
    </source>
</evidence>
<dbReference type="AlphaFoldDB" id="A0A8H2W459"/>
<evidence type="ECO:0000313" key="2">
    <source>
        <dbReference type="Proteomes" id="UP000624404"/>
    </source>
</evidence>
<gene>
    <name evidence="1" type="ORF">SCLTRI_LOCUS9913</name>
</gene>
<dbReference type="EMBL" id="CAJHIA010000036">
    <property type="protein sequence ID" value="CAD6453291.1"/>
    <property type="molecule type" value="Genomic_DNA"/>
</dbReference>
<keyword evidence="2" id="KW-1185">Reference proteome</keyword>
<name>A0A8H2W459_9HELO</name>
<accession>A0A8H2W459</accession>
<reference evidence="1" key="1">
    <citation type="submission" date="2020-10" db="EMBL/GenBank/DDBJ databases">
        <authorList>
            <person name="Kusch S."/>
        </authorList>
    </citation>
    <scope>NUCLEOTIDE SEQUENCE</scope>
    <source>
        <strain evidence="1">SwB9</strain>
    </source>
</reference>
<sequence>MLMSHAPELDIEKDAQRWIAFLELFIPFLAWSIDKETKFFIQHEGCCLTARHVAKYFRPVPKNLRVRKMIWRDIQKANLQYESRLLDYSG</sequence>
<protein>
    <submittedName>
        <fullName evidence="1">Bd13ab7d-bdb2-47c9-997f-87d28a234d2a-CDS</fullName>
    </submittedName>
</protein>
<organism evidence="1 2">
    <name type="scientific">Sclerotinia trifoliorum</name>
    <dbReference type="NCBI Taxonomy" id="28548"/>
    <lineage>
        <taxon>Eukaryota</taxon>
        <taxon>Fungi</taxon>
        <taxon>Dikarya</taxon>
        <taxon>Ascomycota</taxon>
        <taxon>Pezizomycotina</taxon>
        <taxon>Leotiomycetes</taxon>
        <taxon>Helotiales</taxon>
        <taxon>Sclerotiniaceae</taxon>
        <taxon>Sclerotinia</taxon>
    </lineage>
</organism>
<proteinExistence type="predicted"/>
<comment type="caution">
    <text evidence="1">The sequence shown here is derived from an EMBL/GenBank/DDBJ whole genome shotgun (WGS) entry which is preliminary data.</text>
</comment>
<dbReference type="Proteomes" id="UP000624404">
    <property type="component" value="Unassembled WGS sequence"/>
</dbReference>